<organism evidence="2 3">
    <name type="scientific">Actinacidiphila reveromycinica</name>
    <dbReference type="NCBI Taxonomy" id="659352"/>
    <lineage>
        <taxon>Bacteria</taxon>
        <taxon>Bacillati</taxon>
        <taxon>Actinomycetota</taxon>
        <taxon>Actinomycetes</taxon>
        <taxon>Kitasatosporales</taxon>
        <taxon>Streptomycetaceae</taxon>
        <taxon>Actinacidiphila</taxon>
    </lineage>
</organism>
<keyword evidence="2" id="KW-0489">Methyltransferase</keyword>
<gene>
    <name evidence="2" type="ORF">RVR_8449</name>
</gene>
<dbReference type="Proteomes" id="UP000595703">
    <property type="component" value="Chromosome"/>
</dbReference>
<protein>
    <submittedName>
        <fullName evidence="2">Putative methyltransferase</fullName>
    </submittedName>
</protein>
<dbReference type="GO" id="GO:0008168">
    <property type="term" value="F:methyltransferase activity"/>
    <property type="evidence" value="ECO:0007669"/>
    <property type="project" value="UniProtKB-KW"/>
</dbReference>
<accession>A0A7U3VRV7</accession>
<dbReference type="CDD" id="cd02440">
    <property type="entry name" value="AdoMet_MTases"/>
    <property type="match status" value="1"/>
</dbReference>
<evidence type="ECO:0000313" key="3">
    <source>
        <dbReference type="Proteomes" id="UP000595703"/>
    </source>
</evidence>
<dbReference type="KEGG" id="arev:RVR_8449"/>
<feature type="domain" description="Methyltransferase type 12" evidence="1">
    <location>
        <begin position="50"/>
        <end position="149"/>
    </location>
</feature>
<dbReference type="PANTHER" id="PTHR43861:SF1">
    <property type="entry name" value="TRANS-ACONITATE 2-METHYLTRANSFERASE"/>
    <property type="match status" value="1"/>
</dbReference>
<sequence>MAMDTVRAHEYAERWEGQQQRYAIAREERAGVIADVVEHVTAGRERPLVIDLGCGPGTLTARLAAGLPGVEFVGVDRDPVVLGLARECHGSAVRFAEAAIGAEGWTAGLGLDRPADAVVSTTTLHCLPEPLLRRAYRQLGGLLRPGGVLVNGDHFAPEATGPGEISARIGRLRAERQRAFDHEDWDQWWNAVAGDPAFADLVAERRRRAATVPSTKDSNLPLSHHVRLLRAAGFGQAGSVWQCGGSHVLVAVA</sequence>
<keyword evidence="3" id="KW-1185">Reference proteome</keyword>
<dbReference type="PANTHER" id="PTHR43861">
    <property type="entry name" value="TRANS-ACONITATE 2-METHYLTRANSFERASE-RELATED"/>
    <property type="match status" value="1"/>
</dbReference>
<name>A0A7U3VRV7_9ACTN</name>
<evidence type="ECO:0000259" key="1">
    <source>
        <dbReference type="Pfam" id="PF08242"/>
    </source>
</evidence>
<reference evidence="2 3" key="3">
    <citation type="journal article" date="2011" name="Nat. Chem. Biol.">
        <title>Reveromycin A biosynthesis uses RevG and RevJ for stereospecific spiroacetal formation.</title>
        <authorList>
            <person name="Takahashi S."/>
            <person name="Toyoda A."/>
            <person name="Sekiyama Y."/>
            <person name="Takagi H."/>
            <person name="Nogawa T."/>
            <person name="Uramoto M."/>
            <person name="Suzuki R."/>
            <person name="Koshino H."/>
            <person name="Kumano T."/>
            <person name="Panthee S."/>
            <person name="Dairi T."/>
            <person name="Ishikawa J."/>
            <person name="Ikeda H."/>
            <person name="Sakaki Y."/>
            <person name="Osada H."/>
        </authorList>
    </citation>
    <scope>NUCLEOTIDE SEQUENCE [LARGE SCALE GENOMIC DNA]</scope>
    <source>
        <strain evidence="2 3">SN-593</strain>
    </source>
</reference>
<evidence type="ECO:0000313" key="2">
    <source>
        <dbReference type="EMBL" id="BBB01174.1"/>
    </source>
</evidence>
<dbReference type="EMBL" id="AP018365">
    <property type="protein sequence ID" value="BBB01174.1"/>
    <property type="molecule type" value="Genomic_DNA"/>
</dbReference>
<reference evidence="2 3" key="4">
    <citation type="journal article" date="2020" name="Sci. Rep.">
        <title>beta-carboline chemical signals induce reveromycin production through a LuxR family regulator in Streptomyces sp. SN-593.</title>
        <authorList>
            <person name="Panthee S."/>
            <person name="Kito N."/>
            <person name="Hayashi T."/>
            <person name="Shimizu T."/>
            <person name="Ishikawa J."/>
            <person name="Hamamoto H."/>
            <person name="Osada H."/>
            <person name="Takahashi S."/>
        </authorList>
    </citation>
    <scope>NUCLEOTIDE SEQUENCE [LARGE SCALE GENOMIC DNA]</scope>
    <source>
        <strain evidence="2 3">SN-593</strain>
    </source>
</reference>
<dbReference type="GO" id="GO:0032259">
    <property type="term" value="P:methylation"/>
    <property type="evidence" value="ECO:0007669"/>
    <property type="project" value="UniProtKB-KW"/>
</dbReference>
<keyword evidence="2" id="KW-0808">Transferase</keyword>
<dbReference type="InterPro" id="IPR029063">
    <property type="entry name" value="SAM-dependent_MTases_sf"/>
</dbReference>
<dbReference type="Gene3D" id="3.40.50.150">
    <property type="entry name" value="Vaccinia Virus protein VP39"/>
    <property type="match status" value="1"/>
</dbReference>
<dbReference type="Pfam" id="PF08242">
    <property type="entry name" value="Methyltransf_12"/>
    <property type="match status" value="1"/>
</dbReference>
<dbReference type="AlphaFoldDB" id="A0A7U3VRV7"/>
<dbReference type="InterPro" id="IPR013217">
    <property type="entry name" value="Methyltransf_12"/>
</dbReference>
<dbReference type="SUPFAM" id="SSF53335">
    <property type="entry name" value="S-adenosyl-L-methionine-dependent methyltransferases"/>
    <property type="match status" value="1"/>
</dbReference>
<dbReference type="GO" id="GO:0017000">
    <property type="term" value="P:antibiotic biosynthetic process"/>
    <property type="evidence" value="ECO:0007669"/>
    <property type="project" value="UniProtKB-ARBA"/>
</dbReference>
<reference evidence="2 3" key="2">
    <citation type="journal article" date="2011" name="J. Antibiot.">
        <title>Furaquinocins I and J: novel polyketide isoprenoid hybrid compounds from Streptomyces reveromyceticus SN-593.</title>
        <authorList>
            <person name="Panthee S."/>
            <person name="Takahashi S."/>
            <person name="Takagi H."/>
            <person name="Nogawa T."/>
            <person name="Oowada E."/>
            <person name="Uramoto M."/>
            <person name="Osada H."/>
        </authorList>
    </citation>
    <scope>NUCLEOTIDE SEQUENCE [LARGE SCALE GENOMIC DNA]</scope>
    <source>
        <strain evidence="2 3">SN-593</strain>
    </source>
</reference>
<reference evidence="2 3" key="1">
    <citation type="journal article" date="2010" name="J. Bacteriol.">
        <title>Biochemical characterization of a novel indole prenyltransferase from Streptomyces sp. SN-593.</title>
        <authorList>
            <person name="Takahashi S."/>
            <person name="Takagi H."/>
            <person name="Toyoda A."/>
            <person name="Uramoto M."/>
            <person name="Nogawa T."/>
            <person name="Ueki M."/>
            <person name="Sakaki Y."/>
            <person name="Osada H."/>
        </authorList>
    </citation>
    <scope>NUCLEOTIDE SEQUENCE [LARGE SCALE GENOMIC DNA]</scope>
    <source>
        <strain evidence="2 3">SN-593</strain>
    </source>
</reference>
<proteinExistence type="predicted"/>